<keyword evidence="2 8" id="KW-0808">Transferase</keyword>
<feature type="binding site" evidence="8">
    <location>
        <position position="301"/>
    </location>
    <ligand>
        <name>Fe cation</name>
        <dbReference type="ChEBI" id="CHEBI:24875"/>
    </ligand>
</feature>
<dbReference type="GO" id="GO:0005506">
    <property type="term" value="F:iron ion binding"/>
    <property type="evidence" value="ECO:0007669"/>
    <property type="project" value="UniProtKB-UniRule"/>
</dbReference>
<evidence type="ECO:0000256" key="3">
    <source>
        <dbReference type="ARBA" id="ARBA00022694"/>
    </source>
</evidence>
<keyword evidence="4 8" id="KW-0479">Metal-binding</keyword>
<evidence type="ECO:0000256" key="7">
    <source>
        <dbReference type="ARBA" id="ARBA00048117"/>
    </source>
</evidence>
<keyword evidence="5 8" id="KW-0408">Iron</keyword>
<evidence type="ECO:0000313" key="10">
    <source>
        <dbReference type="EMBL" id="KKU41689.1"/>
    </source>
</evidence>
<dbReference type="FunFam" id="3.30.420.40:FF:000040">
    <property type="entry name" value="tRNA N6-adenosine threonylcarbamoyltransferase"/>
    <property type="match status" value="1"/>
</dbReference>
<name>A0A0G1Q9P2_9BACT</name>
<dbReference type="PRINTS" id="PR00789">
    <property type="entry name" value="OSIALOPTASE"/>
</dbReference>
<comment type="subcellular location">
    <subcellularLocation>
        <location evidence="8">Cytoplasm</location>
    </subcellularLocation>
</comment>
<dbReference type="EMBL" id="LCMS01000002">
    <property type="protein sequence ID" value="KKU41689.1"/>
    <property type="molecule type" value="Genomic_DNA"/>
</dbReference>
<organism evidence="10 11">
    <name type="scientific">Candidatus Uhrbacteria bacterium GW2011_GWE2_46_68</name>
    <dbReference type="NCBI Taxonomy" id="1618994"/>
    <lineage>
        <taxon>Bacteria</taxon>
        <taxon>Candidatus Uhriibacteriota</taxon>
    </lineage>
</organism>
<evidence type="ECO:0000256" key="1">
    <source>
        <dbReference type="ARBA" id="ARBA00022490"/>
    </source>
</evidence>
<evidence type="ECO:0000256" key="6">
    <source>
        <dbReference type="ARBA" id="ARBA00023315"/>
    </source>
</evidence>
<dbReference type="Pfam" id="PF00814">
    <property type="entry name" value="TsaD"/>
    <property type="match status" value="1"/>
</dbReference>
<evidence type="ECO:0000256" key="4">
    <source>
        <dbReference type="ARBA" id="ARBA00022723"/>
    </source>
</evidence>
<feature type="binding site" evidence="8">
    <location>
        <begin position="135"/>
        <end position="139"/>
    </location>
    <ligand>
        <name>substrate</name>
    </ligand>
</feature>
<dbReference type="Proteomes" id="UP000034795">
    <property type="component" value="Unassembled WGS sequence"/>
</dbReference>
<comment type="caution">
    <text evidence="8">Lacks conserved residue(s) required for the propagation of feature annotation.</text>
</comment>
<dbReference type="PANTHER" id="PTHR11735:SF6">
    <property type="entry name" value="TRNA N6-ADENOSINE THREONYLCARBAMOYLTRANSFERASE, MITOCHONDRIAL"/>
    <property type="match status" value="1"/>
</dbReference>
<dbReference type="Gene3D" id="3.30.420.40">
    <property type="match status" value="2"/>
</dbReference>
<protein>
    <recommendedName>
        <fullName evidence="8">tRNA N6-adenosine threonylcarbamoyltransferase</fullName>
        <ecNumber evidence="8">2.3.1.234</ecNumber>
    </recommendedName>
    <alternativeName>
        <fullName evidence="8">N6-L-threonylcarbamoyladenine synthase</fullName>
        <shortName evidence="8">t(6)A synthase</shortName>
    </alternativeName>
    <alternativeName>
        <fullName evidence="8">t(6)A37 threonylcarbamoyladenosine biosynthesis protein TsaD</fullName>
    </alternativeName>
    <alternativeName>
        <fullName evidence="8">tRNA threonylcarbamoyladenosine biosynthesis protein TsaD</fullName>
    </alternativeName>
</protein>
<comment type="cofactor">
    <cofactor evidence="8">
        <name>Fe(2+)</name>
        <dbReference type="ChEBI" id="CHEBI:29033"/>
    </cofactor>
    <text evidence="8">Binds 1 Fe(2+) ion per subunit.</text>
</comment>
<comment type="catalytic activity">
    <reaction evidence="7 8">
        <text>L-threonylcarbamoyladenylate + adenosine(37) in tRNA = N(6)-L-threonylcarbamoyladenosine(37) in tRNA + AMP + H(+)</text>
        <dbReference type="Rhea" id="RHEA:37059"/>
        <dbReference type="Rhea" id="RHEA-COMP:10162"/>
        <dbReference type="Rhea" id="RHEA-COMP:10163"/>
        <dbReference type="ChEBI" id="CHEBI:15378"/>
        <dbReference type="ChEBI" id="CHEBI:73682"/>
        <dbReference type="ChEBI" id="CHEBI:74411"/>
        <dbReference type="ChEBI" id="CHEBI:74418"/>
        <dbReference type="ChEBI" id="CHEBI:456215"/>
        <dbReference type="EC" id="2.3.1.234"/>
    </reaction>
</comment>
<comment type="function">
    <text evidence="8">Required for the formation of a threonylcarbamoyl group on adenosine at position 37 (t(6)A37) in tRNAs that read codons beginning with adenine. Is involved in the transfer of the threonylcarbamoyl moiety of threonylcarbamoyl-AMP (TC-AMP) to the N6 group of A37, together with TsaE and TsaB. TsaD likely plays a direct catalytic role in this reaction.</text>
</comment>
<gene>
    <name evidence="8" type="primary">tsaD</name>
    <name evidence="10" type="ORF">UX57_C0002G0060</name>
</gene>
<evidence type="ECO:0000313" key="11">
    <source>
        <dbReference type="Proteomes" id="UP000034795"/>
    </source>
</evidence>
<evidence type="ECO:0000256" key="8">
    <source>
        <dbReference type="HAMAP-Rule" id="MF_01445"/>
    </source>
</evidence>
<sequence length="336" mass="36238">MRILAIETSCDDTSLAIVSCKDDMFIVEKNLVSSQIDTHALYGGVVPEIAARMHAEQIAPLLYALEIPQDGSTVDAIAVTAGPGLVPSLRVGVACATTLAVAWQKSLIAINHLEGHLYSCWLAEKPPLFPCVALLVSGGHTELIFMKDHGNYEYLGRTRDDAAGEAFDKVAKLLGLGYPGGPLISKKALEGKKDAIDFPRPMKNAISFDFSFSGLKTAVAYHVKDHPDDRPEDICASFQDAVVDILVSKTLKAVEKYQPASVLLSGGVSANISLRETLKKILSDRFPHVHYHTPPITYTTDNAAMIGVAAFFHLQKNDFADPLTLAADPNLPLSSL</sequence>
<comment type="caution">
    <text evidence="10">The sequence shown here is derived from an EMBL/GenBank/DDBJ whole genome shotgun (WGS) entry which is preliminary data.</text>
</comment>
<keyword evidence="3 8" id="KW-0819">tRNA processing</keyword>
<reference evidence="10 11" key="1">
    <citation type="journal article" date="2015" name="Nature">
        <title>rRNA introns, odd ribosomes, and small enigmatic genomes across a large radiation of phyla.</title>
        <authorList>
            <person name="Brown C.T."/>
            <person name="Hug L.A."/>
            <person name="Thomas B.C."/>
            <person name="Sharon I."/>
            <person name="Castelle C.J."/>
            <person name="Singh A."/>
            <person name="Wilkins M.J."/>
            <person name="Williams K.H."/>
            <person name="Banfield J.F."/>
        </authorList>
    </citation>
    <scope>NUCLEOTIDE SEQUENCE [LARGE SCALE GENOMIC DNA]</scope>
</reference>
<feature type="binding site" evidence="8">
    <location>
        <position position="112"/>
    </location>
    <ligand>
        <name>Fe cation</name>
        <dbReference type="ChEBI" id="CHEBI:24875"/>
    </ligand>
</feature>
<dbReference type="HAMAP" id="MF_01445">
    <property type="entry name" value="TsaD"/>
    <property type="match status" value="1"/>
</dbReference>
<dbReference type="InterPro" id="IPR022450">
    <property type="entry name" value="TsaD"/>
</dbReference>
<evidence type="ECO:0000259" key="9">
    <source>
        <dbReference type="Pfam" id="PF00814"/>
    </source>
</evidence>
<dbReference type="AlphaFoldDB" id="A0A0G1Q9P2"/>
<dbReference type="STRING" id="1618994.UX57_C0002G0060"/>
<dbReference type="InterPro" id="IPR043129">
    <property type="entry name" value="ATPase_NBD"/>
</dbReference>
<dbReference type="InterPro" id="IPR017861">
    <property type="entry name" value="KAE1/TsaD"/>
</dbReference>
<dbReference type="NCBIfam" id="TIGR03723">
    <property type="entry name" value="T6A_TsaD_YgjD"/>
    <property type="match status" value="1"/>
</dbReference>
<dbReference type="PANTHER" id="PTHR11735">
    <property type="entry name" value="TRNA N6-ADENOSINE THREONYLCARBAMOYLTRANSFERASE"/>
    <property type="match status" value="1"/>
</dbReference>
<dbReference type="SUPFAM" id="SSF53067">
    <property type="entry name" value="Actin-like ATPase domain"/>
    <property type="match status" value="2"/>
</dbReference>
<feature type="binding site" evidence="8">
    <location>
        <position position="168"/>
    </location>
    <ligand>
        <name>substrate</name>
    </ligand>
</feature>
<dbReference type="GO" id="GO:0061711">
    <property type="term" value="F:tRNA N(6)-L-threonylcarbamoyladenine synthase activity"/>
    <property type="evidence" value="ECO:0007669"/>
    <property type="project" value="UniProtKB-EC"/>
</dbReference>
<feature type="binding site" evidence="8">
    <location>
        <position position="116"/>
    </location>
    <ligand>
        <name>Fe cation</name>
        <dbReference type="ChEBI" id="CHEBI:24875"/>
    </ligand>
</feature>
<evidence type="ECO:0000256" key="2">
    <source>
        <dbReference type="ARBA" id="ARBA00022679"/>
    </source>
</evidence>
<feature type="binding site" evidence="8">
    <location>
        <position position="271"/>
    </location>
    <ligand>
        <name>substrate</name>
    </ligand>
</feature>
<comment type="similarity">
    <text evidence="8">Belongs to the KAE1 / TsaD family.</text>
</comment>
<feature type="binding site" evidence="8">
    <location>
        <position position="181"/>
    </location>
    <ligand>
        <name>substrate</name>
    </ligand>
</feature>
<proteinExistence type="inferred from homology"/>
<dbReference type="EC" id="2.3.1.234" evidence="8"/>
<dbReference type="CDD" id="cd24133">
    <property type="entry name" value="ASKHA_NBD_TsaD_bac"/>
    <property type="match status" value="1"/>
</dbReference>
<evidence type="ECO:0000256" key="5">
    <source>
        <dbReference type="ARBA" id="ARBA00023004"/>
    </source>
</evidence>
<accession>A0A0G1Q9P2</accession>
<feature type="domain" description="Gcp-like" evidence="9">
    <location>
        <begin position="29"/>
        <end position="307"/>
    </location>
</feature>
<dbReference type="GO" id="GO:0005737">
    <property type="term" value="C:cytoplasm"/>
    <property type="evidence" value="ECO:0007669"/>
    <property type="project" value="UniProtKB-SubCell"/>
</dbReference>
<dbReference type="PATRIC" id="fig|1618994.3.peg.145"/>
<keyword evidence="6 8" id="KW-0012">Acyltransferase</keyword>
<dbReference type="GO" id="GO:0002949">
    <property type="term" value="P:tRNA threonylcarbamoyladenosine modification"/>
    <property type="evidence" value="ECO:0007669"/>
    <property type="project" value="UniProtKB-UniRule"/>
</dbReference>
<dbReference type="InterPro" id="IPR000905">
    <property type="entry name" value="Gcp-like_dom"/>
</dbReference>
<dbReference type="NCBIfam" id="TIGR00329">
    <property type="entry name" value="gcp_kae1"/>
    <property type="match status" value="1"/>
</dbReference>
<keyword evidence="1 8" id="KW-0963">Cytoplasm</keyword>